<dbReference type="EMBL" id="UFVD01000001">
    <property type="protein sequence ID" value="SUX11513.1"/>
    <property type="molecule type" value="Genomic_DNA"/>
</dbReference>
<dbReference type="AlphaFoldDB" id="A0A381DLD0"/>
<dbReference type="NCBIfam" id="TIGR00738">
    <property type="entry name" value="rrf2_super"/>
    <property type="match status" value="1"/>
</dbReference>
<dbReference type="Gene3D" id="1.10.10.10">
    <property type="entry name" value="Winged helix-like DNA-binding domain superfamily/Winged helix DNA-binding domain"/>
    <property type="match status" value="1"/>
</dbReference>
<accession>A0A381DLD0</accession>
<evidence type="ECO:0000256" key="1">
    <source>
        <dbReference type="ARBA" id="ARBA00023125"/>
    </source>
</evidence>
<sequence length="137" mass="15379">MAVLSTKGIYGLLALFEIMKASEVSPITIKEISDKTGISKNYFEQILNSLRNAGIISSIKGKNGGYFMAKSPDEINFLDVFSALETNFMISNIETKNSVIAHFLEDCEVKFKGIFDMPLSKLNDFEDKSKEYLNFII</sequence>
<evidence type="ECO:0000313" key="3">
    <source>
        <dbReference type="Proteomes" id="UP000254920"/>
    </source>
</evidence>
<dbReference type="SUPFAM" id="SSF46785">
    <property type="entry name" value="Winged helix' DNA-binding domain"/>
    <property type="match status" value="1"/>
</dbReference>
<dbReference type="InterPro" id="IPR036390">
    <property type="entry name" value="WH_DNA-bd_sf"/>
</dbReference>
<gene>
    <name evidence="2" type="primary">cymR</name>
    <name evidence="2" type="ORF">NCTC12475_01741</name>
</gene>
<name>A0A381DLD0_9BACT</name>
<dbReference type="Pfam" id="PF02082">
    <property type="entry name" value="Rrf2"/>
    <property type="match status" value="1"/>
</dbReference>
<dbReference type="InterPro" id="IPR000944">
    <property type="entry name" value="Tscrpt_reg_Rrf2"/>
</dbReference>
<dbReference type="RefSeq" id="WP_089182237.1">
    <property type="nucleotide sequence ID" value="NZ_CP043427.1"/>
</dbReference>
<reference evidence="2 3" key="1">
    <citation type="submission" date="2018-06" db="EMBL/GenBank/DDBJ databases">
        <authorList>
            <consortium name="Pathogen Informatics"/>
            <person name="Doyle S."/>
        </authorList>
    </citation>
    <scope>NUCLEOTIDE SEQUENCE [LARGE SCALE GENOMIC DNA]</scope>
    <source>
        <strain evidence="2 3">NCTC12475</strain>
    </source>
</reference>
<dbReference type="InterPro" id="IPR036388">
    <property type="entry name" value="WH-like_DNA-bd_sf"/>
</dbReference>
<dbReference type="PROSITE" id="PS51197">
    <property type="entry name" value="HTH_RRF2_2"/>
    <property type="match status" value="1"/>
</dbReference>
<dbReference type="CDD" id="cd00090">
    <property type="entry name" value="HTH_ARSR"/>
    <property type="match status" value="1"/>
</dbReference>
<proteinExistence type="predicted"/>
<keyword evidence="3" id="KW-1185">Reference proteome</keyword>
<protein>
    <submittedName>
        <fullName evidence="2">BadM/Rrf2 family transcriptional regulator</fullName>
    </submittedName>
</protein>
<dbReference type="GO" id="GO:0003677">
    <property type="term" value="F:DNA binding"/>
    <property type="evidence" value="ECO:0007669"/>
    <property type="project" value="UniProtKB-KW"/>
</dbReference>
<dbReference type="Proteomes" id="UP000254920">
    <property type="component" value="Unassembled WGS sequence"/>
</dbReference>
<dbReference type="OrthoDB" id="9800519at2"/>
<keyword evidence="1" id="KW-0238">DNA-binding</keyword>
<dbReference type="GO" id="GO:0003700">
    <property type="term" value="F:DNA-binding transcription factor activity"/>
    <property type="evidence" value="ECO:0007669"/>
    <property type="project" value="TreeGrafter"/>
</dbReference>
<dbReference type="PANTHER" id="PTHR33221:SF5">
    <property type="entry name" value="HTH-TYPE TRANSCRIPTIONAL REGULATOR ISCR"/>
    <property type="match status" value="1"/>
</dbReference>
<dbReference type="STRING" id="32024.GCA_000788295_00729"/>
<dbReference type="InterPro" id="IPR011991">
    <property type="entry name" value="ArsR-like_HTH"/>
</dbReference>
<evidence type="ECO:0000313" key="2">
    <source>
        <dbReference type="EMBL" id="SUX11513.1"/>
    </source>
</evidence>
<dbReference type="PANTHER" id="PTHR33221">
    <property type="entry name" value="WINGED HELIX-TURN-HELIX TRANSCRIPTIONAL REGULATOR, RRF2 FAMILY"/>
    <property type="match status" value="1"/>
</dbReference>
<dbReference type="GeneID" id="93090379"/>
<dbReference type="GO" id="GO:0005829">
    <property type="term" value="C:cytosol"/>
    <property type="evidence" value="ECO:0007669"/>
    <property type="project" value="TreeGrafter"/>
</dbReference>
<organism evidence="2 3">
    <name type="scientific">Campylobacter sputorum subsp. sputorum</name>
    <dbReference type="NCBI Taxonomy" id="32024"/>
    <lineage>
        <taxon>Bacteria</taxon>
        <taxon>Pseudomonadati</taxon>
        <taxon>Campylobacterota</taxon>
        <taxon>Epsilonproteobacteria</taxon>
        <taxon>Campylobacterales</taxon>
        <taxon>Campylobacteraceae</taxon>
        <taxon>Campylobacter</taxon>
    </lineage>
</organism>